<protein>
    <submittedName>
        <fullName evidence="2">Uncharacterized protein</fullName>
    </submittedName>
</protein>
<name>A0ABD2BCC2_VESMC</name>
<sequence length="132" mass="15315">MQSKLDSLNPRATEDKDRDRPELIDEKMFAAIEGINQRTSKLYSHESDLLNSIIVVVEGKRTGSPWQSLTKGGETSARVEKLRLSSLSHNFEEIRRVNPVKHNINMKLNKLMHKHLVESRQNNMNWQGNLFY</sequence>
<evidence type="ECO:0000313" key="3">
    <source>
        <dbReference type="Proteomes" id="UP001607303"/>
    </source>
</evidence>
<keyword evidence="3" id="KW-1185">Reference proteome</keyword>
<dbReference type="Proteomes" id="UP001607303">
    <property type="component" value="Unassembled WGS sequence"/>
</dbReference>
<comment type="caution">
    <text evidence="2">The sequence shown here is derived from an EMBL/GenBank/DDBJ whole genome shotgun (WGS) entry which is preliminary data.</text>
</comment>
<organism evidence="2 3">
    <name type="scientific">Vespula maculifrons</name>
    <name type="common">Eastern yellow jacket</name>
    <name type="synonym">Wasp</name>
    <dbReference type="NCBI Taxonomy" id="7453"/>
    <lineage>
        <taxon>Eukaryota</taxon>
        <taxon>Metazoa</taxon>
        <taxon>Ecdysozoa</taxon>
        <taxon>Arthropoda</taxon>
        <taxon>Hexapoda</taxon>
        <taxon>Insecta</taxon>
        <taxon>Pterygota</taxon>
        <taxon>Neoptera</taxon>
        <taxon>Endopterygota</taxon>
        <taxon>Hymenoptera</taxon>
        <taxon>Apocrita</taxon>
        <taxon>Aculeata</taxon>
        <taxon>Vespoidea</taxon>
        <taxon>Vespidae</taxon>
        <taxon>Vespinae</taxon>
        <taxon>Vespula</taxon>
    </lineage>
</organism>
<feature type="compositionally biased region" description="Basic and acidic residues" evidence="1">
    <location>
        <begin position="12"/>
        <end position="22"/>
    </location>
</feature>
<gene>
    <name evidence="2" type="ORF">V1477_016199</name>
</gene>
<feature type="region of interest" description="Disordered" evidence="1">
    <location>
        <begin position="1"/>
        <end position="22"/>
    </location>
</feature>
<dbReference type="AlphaFoldDB" id="A0ABD2BCC2"/>
<accession>A0ABD2BCC2</accession>
<proteinExistence type="predicted"/>
<reference evidence="2 3" key="1">
    <citation type="journal article" date="2024" name="Ann. Entomol. Soc. Am.">
        <title>Genomic analyses of the southern and eastern yellowjacket wasps (Hymenoptera: Vespidae) reveal evolutionary signatures of social life.</title>
        <authorList>
            <person name="Catto M.A."/>
            <person name="Caine P.B."/>
            <person name="Orr S.E."/>
            <person name="Hunt B.G."/>
            <person name="Goodisman M.A.D."/>
        </authorList>
    </citation>
    <scope>NUCLEOTIDE SEQUENCE [LARGE SCALE GENOMIC DNA]</scope>
    <source>
        <strain evidence="2">232</strain>
        <tissue evidence="2">Head and thorax</tissue>
    </source>
</reference>
<evidence type="ECO:0000256" key="1">
    <source>
        <dbReference type="SAM" id="MobiDB-lite"/>
    </source>
</evidence>
<dbReference type="EMBL" id="JAYRBN010000091">
    <property type="protein sequence ID" value="KAL2730388.1"/>
    <property type="molecule type" value="Genomic_DNA"/>
</dbReference>
<evidence type="ECO:0000313" key="2">
    <source>
        <dbReference type="EMBL" id="KAL2730388.1"/>
    </source>
</evidence>